<feature type="domain" description="Reverse transcriptase" evidence="1">
    <location>
        <begin position="1"/>
        <end position="122"/>
    </location>
</feature>
<protein>
    <recommendedName>
        <fullName evidence="1">Reverse transcriptase domain-containing protein</fullName>
    </recommendedName>
</protein>
<keyword evidence="3" id="KW-1185">Reference proteome</keyword>
<dbReference type="PANTHER" id="PTHR46890">
    <property type="entry name" value="NON-LTR RETROLELEMENT REVERSE TRANSCRIPTASE-LIKE PROTEIN-RELATED"/>
    <property type="match status" value="1"/>
</dbReference>
<proteinExistence type="predicted"/>
<evidence type="ECO:0000313" key="3">
    <source>
        <dbReference type="Proteomes" id="UP001454036"/>
    </source>
</evidence>
<dbReference type="InterPro" id="IPR052343">
    <property type="entry name" value="Retrotransposon-Effector_Assoc"/>
</dbReference>
<gene>
    <name evidence="2" type="ORF">LIER_16690</name>
</gene>
<organism evidence="2 3">
    <name type="scientific">Lithospermum erythrorhizon</name>
    <name type="common">Purple gromwell</name>
    <name type="synonym">Lithospermum officinale var. erythrorhizon</name>
    <dbReference type="NCBI Taxonomy" id="34254"/>
    <lineage>
        <taxon>Eukaryota</taxon>
        <taxon>Viridiplantae</taxon>
        <taxon>Streptophyta</taxon>
        <taxon>Embryophyta</taxon>
        <taxon>Tracheophyta</taxon>
        <taxon>Spermatophyta</taxon>
        <taxon>Magnoliopsida</taxon>
        <taxon>eudicotyledons</taxon>
        <taxon>Gunneridae</taxon>
        <taxon>Pentapetalae</taxon>
        <taxon>asterids</taxon>
        <taxon>lamiids</taxon>
        <taxon>Boraginales</taxon>
        <taxon>Boraginaceae</taxon>
        <taxon>Boraginoideae</taxon>
        <taxon>Lithospermeae</taxon>
        <taxon>Lithospermum</taxon>
    </lineage>
</organism>
<accession>A0AAV3Q9I2</accession>
<dbReference type="Pfam" id="PF00078">
    <property type="entry name" value="RVT_1"/>
    <property type="match status" value="1"/>
</dbReference>
<comment type="caution">
    <text evidence="2">The sequence shown here is derived from an EMBL/GenBank/DDBJ whole genome shotgun (WGS) entry which is preliminary data.</text>
</comment>
<dbReference type="PANTHER" id="PTHR46890:SF48">
    <property type="entry name" value="RNA-DIRECTED DNA POLYMERASE"/>
    <property type="match status" value="1"/>
</dbReference>
<sequence length="122" mass="13774">MLVKLEFSEKWIGIIMDYVTSVSYFVLINGEKTGFIKLSRGLRQGDLLSPYLFIIRTEGLIALIRDACLKGTIQGIRLGSLLEPITHLIFTDDTLLFGEATPEEALSFEGILEQYEEWSGQK</sequence>
<name>A0AAV3Q9I2_LITER</name>
<reference evidence="2 3" key="1">
    <citation type="submission" date="2024-01" db="EMBL/GenBank/DDBJ databases">
        <title>The complete chloroplast genome sequence of Lithospermum erythrorhizon: insights into the phylogenetic relationship among Boraginaceae species and the maternal lineages of purple gromwells.</title>
        <authorList>
            <person name="Okada T."/>
            <person name="Watanabe K."/>
        </authorList>
    </citation>
    <scope>NUCLEOTIDE SEQUENCE [LARGE SCALE GENOMIC DNA]</scope>
</reference>
<dbReference type="InterPro" id="IPR000477">
    <property type="entry name" value="RT_dom"/>
</dbReference>
<dbReference type="Proteomes" id="UP001454036">
    <property type="component" value="Unassembled WGS sequence"/>
</dbReference>
<evidence type="ECO:0000259" key="1">
    <source>
        <dbReference type="PROSITE" id="PS50878"/>
    </source>
</evidence>
<dbReference type="AlphaFoldDB" id="A0AAV3Q9I2"/>
<dbReference type="PROSITE" id="PS50878">
    <property type="entry name" value="RT_POL"/>
    <property type="match status" value="1"/>
</dbReference>
<evidence type="ECO:0000313" key="2">
    <source>
        <dbReference type="EMBL" id="GAA0160046.1"/>
    </source>
</evidence>
<dbReference type="EMBL" id="BAABME010003763">
    <property type="protein sequence ID" value="GAA0160046.1"/>
    <property type="molecule type" value="Genomic_DNA"/>
</dbReference>